<evidence type="ECO:0000313" key="4">
    <source>
        <dbReference type="Proteomes" id="UP001634393"/>
    </source>
</evidence>
<feature type="domain" description="Stress-response A/B barrel" evidence="2">
    <location>
        <begin position="75"/>
        <end position="168"/>
    </location>
</feature>
<sequence>MQIQTRILTPYTIPLNKNRLIPSKTLAFSGTPPANKPWIHGGNLCNLPNKGRRAVVSAIEEGNLSTDVQRARKIVEHLCLLKAKENLSEEEENDMLDYLYTTQYQMRGILAISLGRICDENPEQYTHAIFMRFQTKEDLAKFYENPFYMGVLKEHVMPNCHGVFNFDYESEVEDDILPIFRKGEEYNYGLELILLVAFIKSSLGGLAEDAMTSLAKLTLEFPSLIVQATKGTNINMSSTEYTHGVVIRFRSSEAFKIFMSSSEYNTWVRSTWSLAIRYSVTRFIVPVSRFHRSWCSNYIP</sequence>
<evidence type="ECO:0000259" key="2">
    <source>
        <dbReference type="PROSITE" id="PS51502"/>
    </source>
</evidence>
<dbReference type="Pfam" id="PF07876">
    <property type="entry name" value="Dabb"/>
    <property type="match status" value="1"/>
</dbReference>
<dbReference type="AlphaFoldDB" id="A0ABD3T9B3"/>
<dbReference type="InterPro" id="IPR011008">
    <property type="entry name" value="Dimeric_a/b-barrel"/>
</dbReference>
<proteinExistence type="predicted"/>
<dbReference type="EMBL" id="JBJXBP010000004">
    <property type="protein sequence ID" value="KAL3833519.1"/>
    <property type="molecule type" value="Genomic_DNA"/>
</dbReference>
<comment type="subunit">
    <text evidence="1">Homodimer.</text>
</comment>
<dbReference type="SUPFAM" id="SSF54909">
    <property type="entry name" value="Dimeric alpha+beta barrel"/>
    <property type="match status" value="1"/>
</dbReference>
<organism evidence="3 4">
    <name type="scientific">Penstemon smallii</name>
    <dbReference type="NCBI Taxonomy" id="265156"/>
    <lineage>
        <taxon>Eukaryota</taxon>
        <taxon>Viridiplantae</taxon>
        <taxon>Streptophyta</taxon>
        <taxon>Embryophyta</taxon>
        <taxon>Tracheophyta</taxon>
        <taxon>Spermatophyta</taxon>
        <taxon>Magnoliopsida</taxon>
        <taxon>eudicotyledons</taxon>
        <taxon>Gunneridae</taxon>
        <taxon>Pentapetalae</taxon>
        <taxon>asterids</taxon>
        <taxon>lamiids</taxon>
        <taxon>Lamiales</taxon>
        <taxon>Plantaginaceae</taxon>
        <taxon>Cheloneae</taxon>
        <taxon>Penstemon</taxon>
    </lineage>
</organism>
<protein>
    <recommendedName>
        <fullName evidence="2">Stress-response A/B barrel domain-containing protein</fullName>
    </recommendedName>
</protein>
<evidence type="ECO:0000313" key="3">
    <source>
        <dbReference type="EMBL" id="KAL3833519.1"/>
    </source>
</evidence>
<dbReference type="PANTHER" id="PTHR33178:SF5">
    <property type="entry name" value="EXPRESSED PROTEIN"/>
    <property type="match status" value="1"/>
</dbReference>
<dbReference type="PROSITE" id="PS51502">
    <property type="entry name" value="S_R_A_B_BARREL"/>
    <property type="match status" value="1"/>
</dbReference>
<reference evidence="3 4" key="1">
    <citation type="submission" date="2024-12" db="EMBL/GenBank/DDBJ databases">
        <title>The unique morphological basis and parallel evolutionary history of personate flowers in Penstemon.</title>
        <authorList>
            <person name="Depatie T.H."/>
            <person name="Wessinger C.A."/>
        </authorList>
    </citation>
    <scope>NUCLEOTIDE SEQUENCE [LARGE SCALE GENOMIC DNA]</scope>
    <source>
        <strain evidence="3">WTNN_2</strain>
        <tissue evidence="3">Leaf</tissue>
    </source>
</reference>
<dbReference type="InterPro" id="IPR044662">
    <property type="entry name" value="HS1/DABB1-like"/>
</dbReference>
<name>A0ABD3T9B3_9LAMI</name>
<dbReference type="InterPro" id="IPR013097">
    <property type="entry name" value="Dabb"/>
</dbReference>
<comment type="caution">
    <text evidence="3">The sequence shown here is derived from an EMBL/GenBank/DDBJ whole genome shotgun (WGS) entry which is preliminary data.</text>
</comment>
<dbReference type="Gene3D" id="3.30.70.100">
    <property type="match status" value="1"/>
</dbReference>
<evidence type="ECO:0000256" key="1">
    <source>
        <dbReference type="ARBA" id="ARBA00011738"/>
    </source>
</evidence>
<dbReference type="Proteomes" id="UP001634393">
    <property type="component" value="Unassembled WGS sequence"/>
</dbReference>
<accession>A0ABD3T9B3</accession>
<dbReference type="PANTHER" id="PTHR33178">
    <property type="match status" value="1"/>
</dbReference>
<dbReference type="SMART" id="SM00886">
    <property type="entry name" value="Dabb"/>
    <property type="match status" value="1"/>
</dbReference>
<gene>
    <name evidence="3" type="ORF">ACJIZ3_008255</name>
</gene>
<keyword evidence="4" id="KW-1185">Reference proteome</keyword>